<dbReference type="AlphaFoldDB" id="A0A2N8TTK2"/>
<gene>
    <name evidence="1" type="ORF">C1J00_09995</name>
</gene>
<sequence length="171" mass="19217">MSGIDEQTARAWWEFIDQQLDEELRTKYPTADSTPAVTEYREKYRGAQSEYQALVDALHRGVQEEAEDHLWGLRNRASAWETHPEYPEPISDGTMPCPVPAPESGHPCVKRIPAGWAAAEGHGGGHFWQSPRAAELEARGAHYDPGTLLSGQPTPWHLPEDCTPDCWKWSN</sequence>
<dbReference type="OrthoDB" id="4312126at2"/>
<name>A0A2N8TTK2_9ACTN</name>
<keyword evidence="2" id="KW-1185">Reference proteome</keyword>
<dbReference type="RefSeq" id="WP_102908683.1">
    <property type="nucleotide sequence ID" value="NZ_POUC01000051.1"/>
</dbReference>
<reference evidence="1 2" key="1">
    <citation type="submission" date="2018-01" db="EMBL/GenBank/DDBJ databases">
        <title>Draft genome sequence of Streptomyces sp. 13K301.</title>
        <authorList>
            <person name="Sahin N."/>
            <person name="Saygin H."/>
            <person name="Ay H."/>
        </authorList>
    </citation>
    <scope>NUCLEOTIDE SEQUENCE [LARGE SCALE GENOMIC DNA]</scope>
    <source>
        <strain evidence="1 2">13K301</strain>
    </source>
</reference>
<proteinExistence type="predicted"/>
<evidence type="ECO:0000313" key="1">
    <source>
        <dbReference type="EMBL" id="PNG22337.1"/>
    </source>
</evidence>
<protein>
    <submittedName>
        <fullName evidence="1">Uncharacterized protein</fullName>
    </submittedName>
</protein>
<organism evidence="1 2">
    <name type="scientific">Streptomyces cahuitamycinicus</name>
    <dbReference type="NCBI Taxonomy" id="2070367"/>
    <lineage>
        <taxon>Bacteria</taxon>
        <taxon>Bacillati</taxon>
        <taxon>Actinomycetota</taxon>
        <taxon>Actinomycetes</taxon>
        <taxon>Kitasatosporales</taxon>
        <taxon>Streptomycetaceae</taxon>
        <taxon>Streptomyces</taxon>
    </lineage>
</organism>
<accession>A0A2N8TTK2</accession>
<dbReference type="Proteomes" id="UP000235943">
    <property type="component" value="Unassembled WGS sequence"/>
</dbReference>
<dbReference type="EMBL" id="POUC01000051">
    <property type="protein sequence ID" value="PNG22337.1"/>
    <property type="molecule type" value="Genomic_DNA"/>
</dbReference>
<evidence type="ECO:0000313" key="2">
    <source>
        <dbReference type="Proteomes" id="UP000235943"/>
    </source>
</evidence>
<comment type="caution">
    <text evidence="1">The sequence shown here is derived from an EMBL/GenBank/DDBJ whole genome shotgun (WGS) entry which is preliminary data.</text>
</comment>